<reference evidence="2 3" key="1">
    <citation type="journal article" date="2018" name="Nat. Biotechnol.">
        <title>A standardized bacterial taxonomy based on genome phylogeny substantially revises the tree of life.</title>
        <authorList>
            <person name="Parks D.H."/>
            <person name="Chuvochina M."/>
            <person name="Waite D.W."/>
            <person name="Rinke C."/>
            <person name="Skarshewski A."/>
            <person name="Chaumeil P.A."/>
            <person name="Hugenholtz P."/>
        </authorList>
    </citation>
    <scope>NUCLEOTIDE SEQUENCE [LARGE SCALE GENOMIC DNA]</scope>
    <source>
        <strain evidence="2">UBA9359</strain>
    </source>
</reference>
<accession>A0A3D5J072</accession>
<gene>
    <name evidence="2" type="ORF">DGQ38_09925</name>
</gene>
<evidence type="ECO:0000313" key="2">
    <source>
        <dbReference type="EMBL" id="HCV81353.1"/>
    </source>
</evidence>
<dbReference type="PANTHER" id="PTHR34406:SF1">
    <property type="entry name" value="PROTEIN YCEI"/>
    <property type="match status" value="1"/>
</dbReference>
<protein>
    <submittedName>
        <fullName evidence="2">Lipid-binding protein</fullName>
    </submittedName>
</protein>
<dbReference type="PANTHER" id="PTHR34406">
    <property type="entry name" value="PROTEIN YCEI"/>
    <property type="match status" value="1"/>
</dbReference>
<dbReference type="SMART" id="SM00867">
    <property type="entry name" value="YceI"/>
    <property type="match status" value="1"/>
</dbReference>
<dbReference type="InterPro" id="IPR007372">
    <property type="entry name" value="Lipid/polyisoprenoid-bd_YceI"/>
</dbReference>
<dbReference type="Gene3D" id="2.40.128.110">
    <property type="entry name" value="Lipid/polyisoprenoid-binding, YceI-like"/>
    <property type="match status" value="1"/>
</dbReference>
<organism evidence="2 3">
    <name type="scientific">Zunongwangia profunda</name>
    <dbReference type="NCBI Taxonomy" id="398743"/>
    <lineage>
        <taxon>Bacteria</taxon>
        <taxon>Pseudomonadati</taxon>
        <taxon>Bacteroidota</taxon>
        <taxon>Flavobacteriia</taxon>
        <taxon>Flavobacteriales</taxon>
        <taxon>Flavobacteriaceae</taxon>
        <taxon>Zunongwangia</taxon>
    </lineage>
</organism>
<dbReference type="PROSITE" id="PS51257">
    <property type="entry name" value="PROKAR_LIPOPROTEIN"/>
    <property type="match status" value="1"/>
</dbReference>
<evidence type="ECO:0000259" key="1">
    <source>
        <dbReference type="SMART" id="SM00867"/>
    </source>
</evidence>
<dbReference type="AlphaFoldDB" id="A0A3D5J072"/>
<dbReference type="Pfam" id="PF04264">
    <property type="entry name" value="YceI"/>
    <property type="match status" value="1"/>
</dbReference>
<name>A0A3D5J072_9FLAO</name>
<sequence>MRFNQIAKKLNFNKMKKNILKGFMALSLIVGLGSCKNNNNHDSEAEDAKEVAKATAESMEYVVDTTASSISWIGKKPAGQHTGTIKVEEGTFKANDSIIESGNFTIDMMSIEVTDLEGDDKKNLEAHLMGTVEGKEGDFFNVNEFPEATFEVTGISETDGKTMMEGNLTIKDETKNISFPVSINKTDDGYEISSEEFTIDRTNWNVNYGSKSVFDSLGDNFIYDDITLKLDIKADKKA</sequence>
<proteinExistence type="predicted"/>
<comment type="caution">
    <text evidence="2">The sequence shown here is derived from an EMBL/GenBank/DDBJ whole genome shotgun (WGS) entry which is preliminary data.</text>
</comment>
<dbReference type="EMBL" id="DPMF01000236">
    <property type="protein sequence ID" value="HCV81353.1"/>
    <property type="molecule type" value="Genomic_DNA"/>
</dbReference>
<feature type="domain" description="Lipid/polyisoprenoid-binding YceI-like" evidence="1">
    <location>
        <begin position="60"/>
        <end position="235"/>
    </location>
</feature>
<dbReference type="InterPro" id="IPR036761">
    <property type="entry name" value="TTHA0802/YceI-like_sf"/>
</dbReference>
<dbReference type="Proteomes" id="UP000264330">
    <property type="component" value="Unassembled WGS sequence"/>
</dbReference>
<evidence type="ECO:0000313" key="3">
    <source>
        <dbReference type="Proteomes" id="UP000264330"/>
    </source>
</evidence>
<dbReference type="SUPFAM" id="SSF101874">
    <property type="entry name" value="YceI-like"/>
    <property type="match status" value="1"/>
</dbReference>